<name>A0A7W8DL70_9BACT</name>
<dbReference type="Proteomes" id="UP000590740">
    <property type="component" value="Unassembled WGS sequence"/>
</dbReference>
<dbReference type="Gene3D" id="2.160.20.10">
    <property type="entry name" value="Single-stranded right-handed beta-helix, Pectin lyase-like"/>
    <property type="match status" value="1"/>
</dbReference>
<evidence type="ECO:0000313" key="3">
    <source>
        <dbReference type="Proteomes" id="UP000590740"/>
    </source>
</evidence>
<dbReference type="RefSeq" id="WP_184341480.1">
    <property type="nucleotide sequence ID" value="NZ_JACHIG010000008.1"/>
</dbReference>
<dbReference type="Pfam" id="PF13229">
    <property type="entry name" value="Beta_helix"/>
    <property type="match status" value="1"/>
</dbReference>
<dbReference type="EMBL" id="JACHIG010000008">
    <property type="protein sequence ID" value="MBB5034054.1"/>
    <property type="molecule type" value="Genomic_DNA"/>
</dbReference>
<dbReference type="InterPro" id="IPR012334">
    <property type="entry name" value="Pectin_lyas_fold"/>
</dbReference>
<reference evidence="2 3" key="1">
    <citation type="submission" date="2020-08" db="EMBL/GenBank/DDBJ databases">
        <title>Genomic Encyclopedia of Type Strains, Phase IV (KMG-IV): sequencing the most valuable type-strain genomes for metagenomic binning, comparative biology and taxonomic classification.</title>
        <authorList>
            <person name="Goeker M."/>
        </authorList>
    </citation>
    <scope>NUCLEOTIDE SEQUENCE [LARGE SCALE GENOMIC DNA]</scope>
    <source>
        <strain evidence="2 3">DSM 12252</strain>
    </source>
</reference>
<protein>
    <recommendedName>
        <fullName evidence="1">Right handed beta helix domain-containing protein</fullName>
    </recommendedName>
</protein>
<keyword evidence="3" id="KW-1185">Reference proteome</keyword>
<dbReference type="SMART" id="SM00710">
    <property type="entry name" value="PbH1"/>
    <property type="match status" value="3"/>
</dbReference>
<dbReference type="InterPro" id="IPR039448">
    <property type="entry name" value="Beta_helix"/>
</dbReference>
<evidence type="ECO:0000259" key="1">
    <source>
        <dbReference type="Pfam" id="PF13229"/>
    </source>
</evidence>
<dbReference type="SUPFAM" id="SSF51126">
    <property type="entry name" value="Pectin lyase-like"/>
    <property type="match status" value="1"/>
</dbReference>
<evidence type="ECO:0000313" key="2">
    <source>
        <dbReference type="EMBL" id="MBB5034054.1"/>
    </source>
</evidence>
<proteinExistence type="predicted"/>
<accession>A0A7W8DL70</accession>
<dbReference type="AlphaFoldDB" id="A0A7W8DL70"/>
<feature type="domain" description="Right handed beta helix" evidence="1">
    <location>
        <begin position="153"/>
        <end position="271"/>
    </location>
</feature>
<comment type="caution">
    <text evidence="2">The sequence shown here is derived from an EMBL/GenBank/DDBJ whole genome shotgun (WGS) entry which is preliminary data.</text>
</comment>
<sequence>MHRLFIFLALAFTAHAQEIRRTPLTLTQGGTPEKPAVYDGHGMIIDLGIDVTSHDWDKQGDLWTSRGPFEKHPPVDDVQRAALFIEEVPIRIVRDRAAEQKSGEKGKVIFAAAETLQPGQMAFKADGSICFRWPAGKTPGSSKIFLPPPGLASGVNIACSYITIKNITAIHAANDGFNIHGPRVGIRLENVKAFSNGDEGISAHETVQMDVFDSEIAWNGSNAGGVADVNDCITTYTNCEVHHNLGAGFFLEGKSHRITHCLIHHQSQDIVVRGDAVVEQKDNEWRKP</sequence>
<organism evidence="2 3">
    <name type="scientific">Prosthecobacter vanneervenii</name>
    <dbReference type="NCBI Taxonomy" id="48466"/>
    <lineage>
        <taxon>Bacteria</taxon>
        <taxon>Pseudomonadati</taxon>
        <taxon>Verrucomicrobiota</taxon>
        <taxon>Verrucomicrobiia</taxon>
        <taxon>Verrucomicrobiales</taxon>
        <taxon>Verrucomicrobiaceae</taxon>
        <taxon>Prosthecobacter</taxon>
    </lineage>
</organism>
<dbReference type="InterPro" id="IPR006626">
    <property type="entry name" value="PbH1"/>
</dbReference>
<dbReference type="InterPro" id="IPR011050">
    <property type="entry name" value="Pectin_lyase_fold/virulence"/>
</dbReference>
<gene>
    <name evidence="2" type="ORF">HNQ65_003645</name>
</gene>